<dbReference type="eggNOG" id="KOG0959">
    <property type="taxonomic scope" value="Eukaryota"/>
</dbReference>
<dbReference type="GO" id="GO:0005737">
    <property type="term" value="C:cytoplasm"/>
    <property type="evidence" value="ECO:0007669"/>
    <property type="project" value="UniProtKB-ARBA"/>
</dbReference>
<feature type="compositionally biased region" description="Basic and acidic residues" evidence="8">
    <location>
        <begin position="67"/>
        <end position="82"/>
    </location>
</feature>
<dbReference type="PANTHER" id="PTHR43690">
    <property type="entry name" value="NARDILYSIN"/>
    <property type="match status" value="1"/>
</dbReference>
<dbReference type="InterPro" id="IPR011765">
    <property type="entry name" value="Pept_M16_N"/>
</dbReference>
<dbReference type="InterPro" id="IPR054734">
    <property type="entry name" value="PqqF-like_C_4"/>
</dbReference>
<organism evidence="13 14">
    <name type="scientific">Phaeodactylum tricornutum (strain CCAP 1055/1)</name>
    <dbReference type="NCBI Taxonomy" id="556484"/>
    <lineage>
        <taxon>Eukaryota</taxon>
        <taxon>Sar</taxon>
        <taxon>Stramenopiles</taxon>
        <taxon>Ochrophyta</taxon>
        <taxon>Bacillariophyta</taxon>
        <taxon>Bacillariophyceae</taxon>
        <taxon>Bacillariophycidae</taxon>
        <taxon>Naviculales</taxon>
        <taxon>Phaeodactylaceae</taxon>
        <taxon>Phaeodactylum</taxon>
    </lineage>
</organism>
<evidence type="ECO:0000256" key="3">
    <source>
        <dbReference type="ARBA" id="ARBA00022670"/>
    </source>
</evidence>
<comment type="cofactor">
    <cofactor evidence="1">
        <name>Zn(2+)</name>
        <dbReference type="ChEBI" id="CHEBI:29105"/>
    </cofactor>
</comment>
<dbReference type="KEGG" id="pti:PHATRDRAFT_47929"/>
<dbReference type="RefSeq" id="XP_002182398.1">
    <property type="nucleotide sequence ID" value="XM_002182362.1"/>
</dbReference>
<keyword evidence="14" id="KW-1185">Reference proteome</keyword>
<dbReference type="PROSITE" id="PS00143">
    <property type="entry name" value="INSULINASE"/>
    <property type="match status" value="1"/>
</dbReference>
<name>B7G5D9_PHATC</name>
<evidence type="ECO:0000313" key="13">
    <source>
        <dbReference type="EMBL" id="EEC46299.1"/>
    </source>
</evidence>
<keyword evidence="6" id="KW-0862">Zinc</keyword>
<dbReference type="SUPFAM" id="SSF63411">
    <property type="entry name" value="LuxS/MPP-like metallohydrolase"/>
    <property type="match status" value="4"/>
</dbReference>
<keyword evidence="5" id="KW-0378">Hydrolase</keyword>
<feature type="domain" description="Coenzyme PQQ synthesis protein F-like C-terminal lobe" evidence="12">
    <location>
        <begin position="1076"/>
        <end position="1175"/>
    </location>
</feature>
<dbReference type="Pfam" id="PF16187">
    <property type="entry name" value="Peptidase_M16_M"/>
    <property type="match status" value="2"/>
</dbReference>
<feature type="region of interest" description="Disordered" evidence="8">
    <location>
        <begin position="118"/>
        <end position="171"/>
    </location>
</feature>
<dbReference type="InterPro" id="IPR001431">
    <property type="entry name" value="Pept_M16_Zn_BS"/>
</dbReference>
<evidence type="ECO:0000256" key="2">
    <source>
        <dbReference type="ARBA" id="ARBA00007261"/>
    </source>
</evidence>
<dbReference type="STRING" id="556484.B7G5D9"/>
<dbReference type="Pfam" id="PF00675">
    <property type="entry name" value="Peptidase_M16"/>
    <property type="match status" value="1"/>
</dbReference>
<feature type="compositionally biased region" description="Acidic residues" evidence="8">
    <location>
        <begin position="120"/>
        <end position="134"/>
    </location>
</feature>
<proteinExistence type="inferred from homology"/>
<dbReference type="PANTHER" id="PTHR43690:SF18">
    <property type="entry name" value="INSULIN-DEGRADING ENZYME-RELATED"/>
    <property type="match status" value="1"/>
</dbReference>
<evidence type="ECO:0000256" key="1">
    <source>
        <dbReference type="ARBA" id="ARBA00001947"/>
    </source>
</evidence>
<dbReference type="Pfam" id="PF05193">
    <property type="entry name" value="Peptidase_M16_C"/>
    <property type="match status" value="1"/>
</dbReference>
<feature type="domain" description="Peptidase M16 C-terminal" evidence="10">
    <location>
        <begin position="330"/>
        <end position="536"/>
    </location>
</feature>
<feature type="region of interest" description="Disordered" evidence="8">
    <location>
        <begin position="46"/>
        <end position="82"/>
    </location>
</feature>
<dbReference type="EMBL" id="CM000617">
    <property type="protein sequence ID" value="EEC46299.1"/>
    <property type="molecule type" value="Genomic_DNA"/>
</dbReference>
<dbReference type="OMA" id="LACWEQV"/>
<dbReference type="Gene3D" id="3.30.830.10">
    <property type="entry name" value="Metalloenzyme, LuxS/M16 peptidase-like"/>
    <property type="match status" value="4"/>
</dbReference>
<sequence length="1272" mass="142977">MEGDGVSPSTAGLVVSHHDNGSESDDVVPTQADPEHDISVEIEGDEKKKIGRTTSVTASSPCATRDNVGDDVLRGPDLNESKTSLDSKLYRQILLPNGLRAVLIQDTIAMHQNSRYELGGSDEEEDDNDIDDATADQATPASTRLHHSRHGRSATESDDDSDVDDNDDDDTGLRDAAASILVGVGSMYDPVTCQGLAHFLEHLLFMGSEKYPGENEYESFVAKHGGTDNAWTEWEYTTYTVSIPQEYLWEAMDRLAQFFVAPLLLESAVDRELNSIESEFQLNKNSDSCRWQQLLCATSRPDHPMAKFSWGNLRSLREIPQALGVDPLVELRRFYNQYYYAANMRVCVIGAYTLDEMEQRVQSMFAKVPALPRTPGPLALPLKPETGLCSWQAEYHSPLREVGCPLAEHALQKIFRIVPVKDKHALSITWPFPGQMDQWRTKPGDFLAHLLGHEASGSLLSYFRSQSWATSCMAGVGEEGSERASSHALFNMSFALSKEGLEHWRDMVAAVYEYIGMLRFKSEHGWPEWIFDELRSIHEVSYRYGDEASPEDIVEAMTESMAPHYRLPPERLLDGPHLLFGFDAAAISSLLDCMTPQNARIDLTSSSFGRPADFGVVIAEDSTDTLVTDLQIADEMELFDASVAGPPQIEPMFGTFFWCSDVPSDWIVDWCSLARPQEPTLRIGLPPRNPFVPEKFNLKPLPSDDARHPLLNSSLKLCIAVGKSKQWFPATVVQYNEKKNALLLSYEDEDEQWHVLDRHIETFPPDQITPDFEGTMDEKKVKYRIVALAQPGMGPLRKFADDSDFAAENGTAFPPIPPALPPSRLPKQICNSNLLKMWYLQDRSFHRPIAELRLEIICGKANSSPLHKACAELLVELCVDNCLEMTYLASVCELGSLLVATDVGFYLRFHGFDNKLSDLFERCIIVFLSFRQEVDTLPSGIDGSRFRACLEVLRRRYRNQDMSASHLAGNLRLRALRPSIWSANKKLHSIKDLCVPLFAKTVSEVLADFATECLLHGGKGLPRKKYPAQSMIRIPSVDKPVSLIAPSKDPGEPNTAVEVYVQVNKDNLHERVLIDLLVHIIDEPIYDQIRTKDQFEYDVHCDIRWSYGIMGIVFKIVTNVKSASAAVERIDKFLSDFRVDLETMSAAEFLEHLVGLSTQKLDMFNSLSEQCDHYWCEIRDGRFEWEAYRDEAICLRSVQKGELLKAFDKWLNPASRRNVIAIQVIGTGEGDVSIGRPSLESDKVDDYLDAVSSDFHILCKAQTWGRVNSKLF</sequence>
<dbReference type="HOGENOM" id="CLU_004639_1_1_1"/>
<dbReference type="GO" id="GO:0004222">
    <property type="term" value="F:metalloendopeptidase activity"/>
    <property type="evidence" value="ECO:0007669"/>
    <property type="project" value="InterPro"/>
</dbReference>
<dbReference type="GeneID" id="7203122"/>
<evidence type="ECO:0000256" key="7">
    <source>
        <dbReference type="ARBA" id="ARBA00023049"/>
    </source>
</evidence>
<dbReference type="PaxDb" id="2850-Phatr47929"/>
<dbReference type="AlphaFoldDB" id="B7G5D9"/>
<dbReference type="InterPro" id="IPR007863">
    <property type="entry name" value="Peptidase_M16_C"/>
</dbReference>
<feature type="compositionally biased region" description="Acidic residues" evidence="8">
    <location>
        <begin position="156"/>
        <end position="170"/>
    </location>
</feature>
<dbReference type="FunFam" id="3.30.830.10:FF:000005">
    <property type="entry name" value="nardilysin isoform X1"/>
    <property type="match status" value="1"/>
</dbReference>
<keyword evidence="4" id="KW-0479">Metal-binding</keyword>
<reference evidence="13 14" key="1">
    <citation type="journal article" date="2008" name="Nature">
        <title>The Phaeodactylum genome reveals the evolutionary history of diatom genomes.</title>
        <authorList>
            <person name="Bowler C."/>
            <person name="Allen A.E."/>
            <person name="Badger J.H."/>
            <person name="Grimwood J."/>
            <person name="Jabbari K."/>
            <person name="Kuo A."/>
            <person name="Maheswari U."/>
            <person name="Martens C."/>
            <person name="Maumus F."/>
            <person name="Otillar R.P."/>
            <person name="Rayko E."/>
            <person name="Salamov A."/>
            <person name="Vandepoele K."/>
            <person name="Beszteri B."/>
            <person name="Gruber A."/>
            <person name="Heijde M."/>
            <person name="Katinka M."/>
            <person name="Mock T."/>
            <person name="Valentin K."/>
            <person name="Verret F."/>
            <person name="Berges J.A."/>
            <person name="Brownlee C."/>
            <person name="Cadoret J.P."/>
            <person name="Chiovitti A."/>
            <person name="Choi C.J."/>
            <person name="Coesel S."/>
            <person name="De Martino A."/>
            <person name="Detter J.C."/>
            <person name="Durkin C."/>
            <person name="Falciatore A."/>
            <person name="Fournet J."/>
            <person name="Haruta M."/>
            <person name="Huysman M.J."/>
            <person name="Jenkins B.D."/>
            <person name="Jiroutova K."/>
            <person name="Jorgensen R.E."/>
            <person name="Joubert Y."/>
            <person name="Kaplan A."/>
            <person name="Kroger N."/>
            <person name="Kroth P.G."/>
            <person name="La Roche J."/>
            <person name="Lindquist E."/>
            <person name="Lommer M."/>
            <person name="Martin-Jezequel V."/>
            <person name="Lopez P.J."/>
            <person name="Lucas S."/>
            <person name="Mangogna M."/>
            <person name="McGinnis K."/>
            <person name="Medlin L.K."/>
            <person name="Montsant A."/>
            <person name="Oudot-Le Secq M.P."/>
            <person name="Napoli C."/>
            <person name="Obornik M."/>
            <person name="Parker M.S."/>
            <person name="Petit J.L."/>
            <person name="Porcel B.M."/>
            <person name="Poulsen N."/>
            <person name="Robison M."/>
            <person name="Rychlewski L."/>
            <person name="Rynearson T.A."/>
            <person name="Schmutz J."/>
            <person name="Shapiro H."/>
            <person name="Siaut M."/>
            <person name="Stanley M."/>
            <person name="Sussman M.R."/>
            <person name="Taylor A.R."/>
            <person name="Vardi A."/>
            <person name="von Dassow P."/>
            <person name="Vyverman W."/>
            <person name="Willis A."/>
            <person name="Wyrwicz L.S."/>
            <person name="Rokhsar D.S."/>
            <person name="Weissenbach J."/>
            <person name="Armbrust E.V."/>
            <person name="Green B.R."/>
            <person name="Van de Peer Y."/>
            <person name="Grigoriev I.V."/>
        </authorList>
    </citation>
    <scope>NUCLEOTIDE SEQUENCE [LARGE SCALE GENOMIC DNA]</scope>
    <source>
        <strain evidence="13 14">CCAP 1055/1</strain>
    </source>
</reference>
<evidence type="ECO:0000259" key="11">
    <source>
        <dbReference type="Pfam" id="PF16187"/>
    </source>
</evidence>
<feature type="domain" description="Peptidase M16 N-terminal" evidence="9">
    <location>
        <begin position="175"/>
        <end position="293"/>
    </location>
</feature>
<evidence type="ECO:0000259" key="9">
    <source>
        <dbReference type="Pfam" id="PF00675"/>
    </source>
</evidence>
<evidence type="ECO:0000256" key="8">
    <source>
        <dbReference type="SAM" id="MobiDB-lite"/>
    </source>
</evidence>
<feature type="compositionally biased region" description="Polar residues" evidence="8">
    <location>
        <begin position="52"/>
        <end position="62"/>
    </location>
</feature>
<dbReference type="InterPro" id="IPR011249">
    <property type="entry name" value="Metalloenz_LuxS/M16"/>
</dbReference>
<dbReference type="Proteomes" id="UP000000759">
    <property type="component" value="Chromosome 15"/>
</dbReference>
<accession>B7G5D9</accession>
<comment type="similarity">
    <text evidence="2">Belongs to the peptidase M16 family.</text>
</comment>
<dbReference type="GO" id="GO:0046872">
    <property type="term" value="F:metal ion binding"/>
    <property type="evidence" value="ECO:0007669"/>
    <property type="project" value="UniProtKB-KW"/>
</dbReference>
<dbReference type="FunFam" id="3.30.830.10:FF:000012">
    <property type="entry name" value="Protease 3"/>
    <property type="match status" value="1"/>
</dbReference>
<dbReference type="InterPro" id="IPR032632">
    <property type="entry name" value="Peptidase_M16_M"/>
</dbReference>
<feature type="domain" description="Peptidase M16 middle/third" evidence="11">
    <location>
        <begin position="542"/>
        <end position="710"/>
    </location>
</feature>
<evidence type="ECO:0000259" key="10">
    <source>
        <dbReference type="Pfam" id="PF05193"/>
    </source>
</evidence>
<dbReference type="GO" id="GO:0006508">
    <property type="term" value="P:proteolysis"/>
    <property type="evidence" value="ECO:0007669"/>
    <property type="project" value="UniProtKB-KW"/>
</dbReference>
<evidence type="ECO:0000256" key="5">
    <source>
        <dbReference type="ARBA" id="ARBA00022801"/>
    </source>
</evidence>
<gene>
    <name evidence="13" type="ORF">PHATRDRAFT_47929</name>
</gene>
<dbReference type="InParanoid" id="B7G5D9"/>
<evidence type="ECO:0000259" key="12">
    <source>
        <dbReference type="Pfam" id="PF22456"/>
    </source>
</evidence>
<keyword evidence="3" id="KW-0645">Protease</keyword>
<keyword evidence="7" id="KW-0482">Metalloprotease</keyword>
<feature type="domain" description="Peptidase M16 middle/third" evidence="11">
    <location>
        <begin position="821"/>
        <end position="988"/>
    </location>
</feature>
<protein>
    <submittedName>
        <fullName evidence="13">Uncharacterized protein</fullName>
    </submittedName>
</protein>
<reference evidence="14" key="2">
    <citation type="submission" date="2008-08" db="EMBL/GenBank/DDBJ databases">
        <authorList>
            <consortium name="Diatom Consortium"/>
            <person name="Grigoriev I."/>
            <person name="Grimwood J."/>
            <person name="Kuo A."/>
            <person name="Otillar R.P."/>
            <person name="Salamov A."/>
            <person name="Detter J.C."/>
            <person name="Lindquist E."/>
            <person name="Shapiro H."/>
            <person name="Lucas S."/>
            <person name="Glavina del Rio T."/>
            <person name="Pitluck S."/>
            <person name="Rokhsar D."/>
            <person name="Bowler C."/>
        </authorList>
    </citation>
    <scope>GENOME REANNOTATION</scope>
    <source>
        <strain evidence="14">CCAP 1055/1</strain>
    </source>
</reference>
<dbReference type="OrthoDB" id="952271at2759"/>
<evidence type="ECO:0000313" key="14">
    <source>
        <dbReference type="Proteomes" id="UP000000759"/>
    </source>
</evidence>
<feature type="region of interest" description="Disordered" evidence="8">
    <location>
        <begin position="1"/>
        <end position="34"/>
    </location>
</feature>
<dbReference type="Pfam" id="PF22456">
    <property type="entry name" value="PqqF-like_C_4"/>
    <property type="match status" value="1"/>
</dbReference>
<dbReference type="InterPro" id="IPR050626">
    <property type="entry name" value="Peptidase_M16"/>
</dbReference>
<evidence type="ECO:0000256" key="4">
    <source>
        <dbReference type="ARBA" id="ARBA00022723"/>
    </source>
</evidence>
<evidence type="ECO:0000256" key="6">
    <source>
        <dbReference type="ARBA" id="ARBA00022833"/>
    </source>
</evidence>